<dbReference type="Pfam" id="PF00063">
    <property type="entry name" value="Myosin_head"/>
    <property type="match status" value="1"/>
</dbReference>
<feature type="domain" description="DEK-C" evidence="19">
    <location>
        <begin position="2564"/>
        <end position="2619"/>
    </location>
</feature>
<keyword evidence="10 16" id="KW-0472">Membrane</keyword>
<dbReference type="InterPro" id="IPR014876">
    <property type="entry name" value="DEK_C"/>
</dbReference>
<dbReference type="InterPro" id="IPR001199">
    <property type="entry name" value="Cyt_B5-like_heme/steroid-bd"/>
</dbReference>
<dbReference type="SUPFAM" id="SSF109715">
    <property type="entry name" value="DEK C-terminal domain"/>
    <property type="match status" value="1"/>
</dbReference>
<dbReference type="Gene3D" id="3.10.120.10">
    <property type="entry name" value="Cytochrome b5-like heme/steroid binding domain"/>
    <property type="match status" value="2"/>
</dbReference>
<dbReference type="EC" id="2.4.1.16" evidence="3"/>
<reference evidence="20" key="1">
    <citation type="journal article" date="2020" name="Microb. Genom.">
        <title>Genetic diversity of clinical and environmental Mucorales isolates obtained from an investigation of mucormycosis cases among solid organ transplant recipients.</title>
        <authorList>
            <person name="Nguyen M.H."/>
            <person name="Kaul D."/>
            <person name="Muto C."/>
            <person name="Cheng S.J."/>
            <person name="Richter R.A."/>
            <person name="Bruno V.M."/>
            <person name="Liu G."/>
            <person name="Beyhan S."/>
            <person name="Sundermann A.J."/>
            <person name="Mounaud S."/>
            <person name="Pasculle A.W."/>
            <person name="Nierman W.C."/>
            <person name="Driscoll E."/>
            <person name="Cumbie R."/>
            <person name="Clancy C.J."/>
            <person name="Dupont C.L."/>
        </authorList>
    </citation>
    <scope>NUCLEOTIDE SEQUENCE</scope>
    <source>
        <strain evidence="20">GL11</strain>
    </source>
</reference>
<evidence type="ECO:0000256" key="11">
    <source>
        <dbReference type="ARBA" id="ARBA00023175"/>
    </source>
</evidence>
<dbReference type="SUPFAM" id="SSF52540">
    <property type="entry name" value="P-loop containing nucleoside triphosphate hydrolases"/>
    <property type="match status" value="1"/>
</dbReference>
<dbReference type="Gene3D" id="1.10.10.60">
    <property type="entry name" value="Homeodomain-like"/>
    <property type="match status" value="1"/>
</dbReference>
<dbReference type="Pfam" id="PF08766">
    <property type="entry name" value="DEK_C"/>
    <property type="match status" value="1"/>
</dbReference>
<dbReference type="Pfam" id="PF01699">
    <property type="entry name" value="Na_Ca_ex"/>
    <property type="match status" value="2"/>
</dbReference>
<dbReference type="SMART" id="SM00242">
    <property type="entry name" value="MYSc"/>
    <property type="match status" value="1"/>
</dbReference>
<proteinExistence type="inferred from homology"/>
<feature type="transmembrane region" description="Helical" evidence="16">
    <location>
        <begin position="429"/>
        <end position="451"/>
    </location>
</feature>
<evidence type="ECO:0000256" key="14">
    <source>
        <dbReference type="SAM" id="Coils"/>
    </source>
</evidence>
<keyword evidence="11 13" id="KW-0505">Motor protein</keyword>
<feature type="compositionally biased region" description="Acidic residues" evidence="15">
    <location>
        <begin position="40"/>
        <end position="50"/>
    </location>
</feature>
<comment type="caution">
    <text evidence="20">The sequence shown here is derived from an EMBL/GenBank/DDBJ whole genome shotgun (WGS) entry which is preliminary data.</text>
</comment>
<dbReference type="Gene3D" id="3.40.850.10">
    <property type="entry name" value="Kinesin motor domain"/>
    <property type="match status" value="1"/>
</dbReference>
<evidence type="ECO:0000313" key="21">
    <source>
        <dbReference type="Proteomes" id="UP000716291"/>
    </source>
</evidence>
<evidence type="ECO:0000256" key="13">
    <source>
        <dbReference type="PROSITE-ProRule" id="PRU00782"/>
    </source>
</evidence>
<comment type="subcellular location">
    <subcellularLocation>
        <location evidence="1">Cell membrane</location>
        <topology evidence="1">Multi-pass membrane protein</topology>
    </subcellularLocation>
</comment>
<evidence type="ECO:0000256" key="8">
    <source>
        <dbReference type="ARBA" id="ARBA00022989"/>
    </source>
</evidence>
<dbReference type="GO" id="GO:0003774">
    <property type="term" value="F:cytoskeletal motor activity"/>
    <property type="evidence" value="ECO:0007669"/>
    <property type="project" value="UniProtKB-UniRule"/>
</dbReference>
<dbReference type="PRINTS" id="PR00193">
    <property type="entry name" value="MYOSINHEAVY"/>
</dbReference>
<feature type="transmembrane region" description="Helical" evidence="16">
    <location>
        <begin position="2322"/>
        <end position="2340"/>
    </location>
</feature>
<dbReference type="EMBL" id="JAANQT010000004">
    <property type="protein sequence ID" value="KAG1316160.1"/>
    <property type="molecule type" value="Genomic_DNA"/>
</dbReference>
<comment type="similarity">
    <text evidence="2">Belongs to the Ca(2+):cation antiporter (CaCA) (TC 2.A.19) family.</text>
</comment>
<accession>A0A9P6XL76</accession>
<evidence type="ECO:0000256" key="5">
    <source>
        <dbReference type="ARBA" id="ARBA00022676"/>
    </source>
</evidence>
<feature type="transmembrane region" description="Helical" evidence="16">
    <location>
        <begin position="366"/>
        <end position="383"/>
    </location>
</feature>
<feature type="transmembrane region" description="Helical" evidence="16">
    <location>
        <begin position="259"/>
        <end position="283"/>
    </location>
</feature>
<evidence type="ECO:0000259" key="17">
    <source>
        <dbReference type="PROSITE" id="PS50255"/>
    </source>
</evidence>
<feature type="transmembrane region" description="Helical" evidence="16">
    <location>
        <begin position="664"/>
        <end position="682"/>
    </location>
</feature>
<feature type="transmembrane region" description="Helical" evidence="16">
    <location>
        <begin position="326"/>
        <end position="346"/>
    </location>
</feature>
<evidence type="ECO:0000256" key="7">
    <source>
        <dbReference type="ARBA" id="ARBA00022692"/>
    </source>
</evidence>
<keyword evidence="13" id="KW-0547">Nucleotide-binding</keyword>
<evidence type="ECO:0000259" key="18">
    <source>
        <dbReference type="PROSITE" id="PS51456"/>
    </source>
</evidence>
<feature type="compositionally biased region" description="Basic residues" evidence="15">
    <location>
        <begin position="9"/>
        <end position="19"/>
    </location>
</feature>
<evidence type="ECO:0000256" key="2">
    <source>
        <dbReference type="ARBA" id="ARBA00008170"/>
    </source>
</evidence>
<dbReference type="InterPro" id="IPR036400">
    <property type="entry name" value="Cyt_B5-like_heme/steroid_sf"/>
</dbReference>
<dbReference type="PANTHER" id="PTHR22914">
    <property type="entry name" value="CHITIN SYNTHASE"/>
    <property type="match status" value="1"/>
</dbReference>
<keyword evidence="5" id="KW-0328">Glycosyltransferase</keyword>
<feature type="transmembrane region" description="Helical" evidence="16">
    <location>
        <begin position="534"/>
        <end position="554"/>
    </location>
</feature>
<keyword evidence="13" id="KW-0009">Actin-binding</keyword>
<feature type="domain" description="Cytochrome b5 heme-binding" evidence="17">
    <location>
        <begin position="1689"/>
        <end position="1749"/>
    </location>
</feature>
<evidence type="ECO:0000313" key="20">
    <source>
        <dbReference type="EMBL" id="KAG1316160.1"/>
    </source>
</evidence>
<dbReference type="PROSITE" id="PS51456">
    <property type="entry name" value="MYOSIN_MOTOR"/>
    <property type="match status" value="1"/>
</dbReference>
<dbReference type="SUPFAM" id="SSF55856">
    <property type="entry name" value="Cytochrome b5-like heme/steroid binding domain"/>
    <property type="match status" value="2"/>
</dbReference>
<keyword evidence="6" id="KW-0808">Transferase</keyword>
<dbReference type="GO" id="GO:0030428">
    <property type="term" value="C:cell septum"/>
    <property type="evidence" value="ECO:0007669"/>
    <property type="project" value="TreeGrafter"/>
</dbReference>
<protein>
    <recommendedName>
        <fullName evidence="3">chitin synthase</fullName>
        <ecNumber evidence="3">2.4.1.16</ecNumber>
    </recommendedName>
</protein>
<sequence length="2629" mass="299719">MDSSEHNKPQSHKTLKRQQSHTASSKYGSISDERKKESTETNEEEDEQQDSNEQSSSSRQDEDTSSDEHIHHPLEHELTLKDIQDAMNKQHPFGLPLWKPALYKKSRSVVRKANSALHSSPSSSSELFLNPGNILWLLLFGWWLALVIFLVSLPFIVFHDNYGMIMRELSLYMFWPFGRYVERLVDITPSVINDLERESVEQSLLIDDDDEYDQETQGLLHNHKKKKMYNLFHAVIETIRLGPAACFYYIIFYTFICPLLLLVSSICWMCVVTVPMAKLNYILVRHLRRHPLSLRFRSNNVPVGAHHPTVILLCTYQAFGWQYYKYTYDGINIMFINLLPLVFFVIFDDYVLKEHLPDSFITSPHLIFGLSLASVIPLSYFIGMGVSSISAQSSMGLGAVINATFGSIIEIILYGAALMAGKSSLVEGSLIGSILAGVLLMPGCSMISGAVKRKEQRFNAKSAGVTATMLIMAIIGALSPTLFYQFFGSFELRCTGCPDKMDNNANMTLECSHCYYDQMDPTQDPVYQNNVKPFMYICAAILPSAYIIGLLFSLHTHADMVWKSSNPKHDSHEIPAQQRVYPVHIIRPHSQELHQPHHQNDVASTNIVIPVHKQSSAPLMTVVPPVQTSNPPLAYIHAKEPEEEEEEEAAAGHDSPNWGKMKSYTVLFGCTLLYSIIAEILVQTVDEVMEKIAIDEKFLGLTLFALVPNITEFMNAISFALYGNIVLSMEIGSAYALQVCLLQIPAMVAFSLWYNLGKEEIKKFTFNLIFPRWDIGNHRLIILNPYKPLDLLNDATLEAYGQYGYKNVYSKQEQDPEPHVYDLATKVYLLLRRRKEDQAIVLSGISGSGKSTTHKHLIKELLYLSTHSKRDEKMKNQLLGANTILNSFLKAGQDASCSGLFQTLQFNERGRIVGFSNSIFLFDKYRLTRPQLINFNVFYQLLAGTTADEKQALHITHSNFHYIKPQHQQQHCQDEIEFGELKMALKHCGFKSKTIDQIFQLLASILHLGNIQFIDKRHARISEKDTENGLENGSQDSCRVKNKETLALVAAALGVTTTRLENTLTHQSKLIGNEFCTAFLTIDTASQQRDALAQTIFTAFVYWIVNVLNQRFTKKDDDKAIHTISILDTIGLNTKRANTFHDMCVNYTSERLYNFLLCTALQESEPVHESSSMLLFHAESGLFARLNSESRRLESHALDTSDSHFLSTLFQSKKSSADYRALLDPSTPSCSFSIKHFGSCNVDYSVDGCLENNLDAISPDFIHLFKYKCTNTFVTELFDKDATSTSWITEVHPRDKITIVKAQLPLWLTSQAEQKQEKIQLDENVEEDQTMVSNAIHVKEVKKIQTVLDQMTFGVELLQHQLSSVRISEIIHIQPNSQQKPGLFDDRHVTQQLHYFKVLELIKKSAHVMYSYTPKEILNRYGPLISHEQEEQEGSDTRKILEWIEHNRYTERQVKIDQNLVWLSFRLWRTLENQIRAMEKEVRMREKEIAAAVEAEKEAAKHAAMMAAIEAEEYEAAQREAAEVAAAAQAAELAAIMADRWSSDKNPFDDDCKSDMTPDDDRTYFDYQLDTNDEKKSDWHEDEKDKVLSKGYGPNLDTSEMMKDKNAQLEEQVEEVTITNIRIWWTRFVYLSTWWIPSFVLKHIGKMSREDVQMAWREKVTLCILIFCLSGGTIFCIVGLGVIVCSGTKDLYTSQDVLNHQSMNDYWISIRGKVYDITKFVAVDHGSSFSMAGRSSLEPLAGRDLSYTFPPPLTVACAGLVTDPSVAVTPNGSIVLGPFVHFSGPQQNDKTLKKLHNPGWIKNEFEPLMNNYKKGDLVISMKQIKSDYLGWGRLIATIDERVYDLTDYMATARRYATSSSNNHRYLHPSVENIFIEFGGKDITDEWNYHTTSMNEATRILNKACLDSAFYVGRLDFRESPRCTFANYLLLSFAVILSLVILVKFLAALQFGGAPTPEDHDKFVICQVPCYTEDEESLRKTIDSLAAMTYDDKHKLLFLVADGMIIGSGNDRPTPRILLDILGYNENDDPEPLMFKSIGEGSKQLNYGKVYSGVYRYEGHVVPYVVVVKVGKPSERVKPGNRGKRDSQIICMSFLNKVHFDAEMSPLELEIYYHIKHVIGIDPDLYEYILMVDSDTEVYPDALNRLVSCMLHDSRIIGLCGETELGNQDKSWATMIQVYEYYISHHLVKSFESLFGSVTCLPGCFCMYRIRTASRHIPLIVSPNIIQAYSDNRVDTLHKKNLLHLGEDRYLTTLMMKNFPEYKMMFTPYAKCKTVAPDEWHVLLSQRRRWINSTIHNLLELVLLQELCGFCCLSMRFVVMTDLIGTVTLPSSVIYLIYLVYEVVSGSGPIPTIALGTLAAAYGLQSLIFIFKRQWQHIGWMIIYIFAIPIFSFFIPLYAFWHFDDFSWGNTRVVVGDNKKKQIIVTDDEKFEEKMIPMKKWAQHEREMNETTTFEQVTTYDPSICSQCSCEEEETNSVISYRGRHVCTYHKQVYDGLAYDNHETVCSQSSNDIPNHTNQLLSPLFPAVEDLGEFSVDLSSVIKPPTTAKEGERANEIKEARHVMIPEEDEIEREIHRILLTSDLMTLTKKQVRDQLSELFGIDLTIKRPFINSTIERLLEKDVLLNSFHS</sequence>
<dbReference type="InterPro" id="IPR004837">
    <property type="entry name" value="NaCa_Exmemb"/>
</dbReference>
<feature type="region of interest" description="Actin-binding" evidence="13">
    <location>
        <begin position="1355"/>
        <end position="1377"/>
    </location>
</feature>
<dbReference type="GO" id="GO:0055085">
    <property type="term" value="P:transmembrane transport"/>
    <property type="evidence" value="ECO:0007669"/>
    <property type="project" value="InterPro"/>
</dbReference>
<dbReference type="Gene3D" id="1.20.1420.30">
    <property type="entry name" value="NCX, central ion-binding region"/>
    <property type="match status" value="1"/>
</dbReference>
<feature type="transmembrane region" description="Helical" evidence="16">
    <location>
        <begin position="231"/>
        <end position="253"/>
    </location>
</feature>
<dbReference type="SMART" id="SM01117">
    <property type="entry name" value="Cyt-b5"/>
    <property type="match status" value="2"/>
</dbReference>
<dbReference type="InterPro" id="IPR004835">
    <property type="entry name" value="Chitin_synth"/>
</dbReference>
<dbReference type="Gene3D" id="1.20.120.720">
    <property type="entry name" value="Myosin VI head, motor domain, U50 subdomain"/>
    <property type="match status" value="1"/>
</dbReference>
<dbReference type="SUPFAM" id="SSF53448">
    <property type="entry name" value="Nucleotide-diphospho-sugar transferases"/>
    <property type="match status" value="1"/>
</dbReference>
<keyword evidence="13" id="KW-0067">ATP-binding</keyword>
<dbReference type="InterPro" id="IPR036961">
    <property type="entry name" value="Kinesin_motor_dom_sf"/>
</dbReference>
<feature type="transmembrane region" description="Helical" evidence="16">
    <location>
        <begin position="1662"/>
        <end position="1684"/>
    </location>
</feature>
<evidence type="ECO:0000256" key="10">
    <source>
        <dbReference type="ARBA" id="ARBA00023136"/>
    </source>
</evidence>
<gene>
    <name evidence="20" type="ORF">G6F64_000054</name>
</gene>
<feature type="coiled-coil region" evidence="14">
    <location>
        <begin position="1468"/>
        <end position="1534"/>
    </location>
</feature>
<dbReference type="InterPro" id="IPR005185">
    <property type="entry name" value="YccF"/>
</dbReference>
<feature type="binding site" evidence="13">
    <location>
        <begin position="844"/>
        <end position="851"/>
    </location>
    <ligand>
        <name>ATP</name>
        <dbReference type="ChEBI" id="CHEBI:30616"/>
    </ligand>
</feature>
<feature type="transmembrane region" description="Helical" evidence="16">
    <location>
        <begin position="134"/>
        <end position="158"/>
    </location>
</feature>
<dbReference type="Proteomes" id="UP000716291">
    <property type="component" value="Unassembled WGS sequence"/>
</dbReference>
<organism evidence="20 21">
    <name type="scientific">Rhizopus oryzae</name>
    <name type="common">Mucormycosis agent</name>
    <name type="synonym">Rhizopus arrhizus var. delemar</name>
    <dbReference type="NCBI Taxonomy" id="64495"/>
    <lineage>
        <taxon>Eukaryota</taxon>
        <taxon>Fungi</taxon>
        <taxon>Fungi incertae sedis</taxon>
        <taxon>Mucoromycota</taxon>
        <taxon>Mucoromycotina</taxon>
        <taxon>Mucoromycetes</taxon>
        <taxon>Mucorales</taxon>
        <taxon>Mucorineae</taxon>
        <taxon>Rhizopodaceae</taxon>
        <taxon>Rhizopus</taxon>
    </lineage>
</organism>
<feature type="transmembrane region" description="Helical" evidence="16">
    <location>
        <begin position="1924"/>
        <end position="1946"/>
    </location>
</feature>
<name>A0A9P6XL76_RHIOR</name>
<keyword evidence="14" id="KW-0175">Coiled coil</keyword>
<dbReference type="GO" id="GO:0031505">
    <property type="term" value="P:fungal-type cell wall organization"/>
    <property type="evidence" value="ECO:0007669"/>
    <property type="project" value="TreeGrafter"/>
</dbReference>
<comment type="similarity">
    <text evidence="13">Belongs to the TRAFAC class myosin-kinesin ATPase superfamily. Myosin family.</text>
</comment>
<evidence type="ECO:0000256" key="9">
    <source>
        <dbReference type="ARBA" id="ARBA00023123"/>
    </source>
</evidence>
<dbReference type="GO" id="GO:0006031">
    <property type="term" value="P:chitin biosynthetic process"/>
    <property type="evidence" value="ECO:0007669"/>
    <property type="project" value="TreeGrafter"/>
</dbReference>
<evidence type="ECO:0000259" key="19">
    <source>
        <dbReference type="PROSITE" id="PS51998"/>
    </source>
</evidence>
<feature type="domain" description="Myosin motor" evidence="18">
    <location>
        <begin position="780"/>
        <end position="1405"/>
    </location>
</feature>
<evidence type="ECO:0000256" key="6">
    <source>
        <dbReference type="ARBA" id="ARBA00022679"/>
    </source>
</evidence>
<evidence type="ECO:0000256" key="4">
    <source>
        <dbReference type="ARBA" id="ARBA00022475"/>
    </source>
</evidence>
<evidence type="ECO:0000256" key="15">
    <source>
        <dbReference type="SAM" id="MobiDB-lite"/>
    </source>
</evidence>
<dbReference type="OrthoDB" id="370884at2759"/>
<evidence type="ECO:0000256" key="1">
    <source>
        <dbReference type="ARBA" id="ARBA00004651"/>
    </source>
</evidence>
<feature type="transmembrane region" description="Helical" evidence="16">
    <location>
        <begin position="734"/>
        <end position="754"/>
    </location>
</feature>
<evidence type="ECO:0000256" key="3">
    <source>
        <dbReference type="ARBA" id="ARBA00012543"/>
    </source>
</evidence>
<dbReference type="GO" id="GO:0003779">
    <property type="term" value="F:actin binding"/>
    <property type="evidence" value="ECO:0007669"/>
    <property type="project" value="UniProtKB-KW"/>
</dbReference>
<feature type="transmembrane region" description="Helical" evidence="16">
    <location>
        <begin position="463"/>
        <end position="483"/>
    </location>
</feature>
<feature type="transmembrane region" description="Helical" evidence="16">
    <location>
        <begin position="2352"/>
        <end position="2370"/>
    </location>
</feature>
<evidence type="ECO:0000256" key="16">
    <source>
        <dbReference type="SAM" id="Phobius"/>
    </source>
</evidence>
<keyword evidence="7 16" id="KW-0812">Transmembrane</keyword>
<feature type="transmembrane region" description="Helical" evidence="16">
    <location>
        <begin position="702"/>
        <end position="722"/>
    </location>
</feature>
<feature type="compositionally biased region" description="Basic and acidic residues" evidence="15">
    <location>
        <begin position="59"/>
        <end position="69"/>
    </location>
</feature>
<evidence type="ECO:0000256" key="12">
    <source>
        <dbReference type="ARBA" id="ARBA00023180"/>
    </source>
</evidence>
<dbReference type="Pfam" id="PF03142">
    <property type="entry name" value="Chitin_synth_2"/>
    <property type="match status" value="1"/>
</dbReference>
<dbReference type="GO" id="GO:0004100">
    <property type="term" value="F:chitin synthase activity"/>
    <property type="evidence" value="ECO:0007669"/>
    <property type="project" value="UniProtKB-EC"/>
</dbReference>
<dbReference type="Pfam" id="PF03733">
    <property type="entry name" value="YccF"/>
    <property type="match status" value="1"/>
</dbReference>
<dbReference type="GO" id="GO:0005886">
    <property type="term" value="C:plasma membrane"/>
    <property type="evidence" value="ECO:0007669"/>
    <property type="project" value="UniProtKB-SubCell"/>
</dbReference>
<keyword evidence="9 13" id="KW-0518">Myosin</keyword>
<keyword evidence="4" id="KW-1003">Cell membrane</keyword>
<dbReference type="GO" id="GO:0005524">
    <property type="term" value="F:ATP binding"/>
    <property type="evidence" value="ECO:0007669"/>
    <property type="project" value="UniProtKB-UniRule"/>
</dbReference>
<feature type="transmembrane region" description="Helical" evidence="16">
    <location>
        <begin position="395"/>
        <end position="417"/>
    </location>
</feature>
<dbReference type="PANTHER" id="PTHR22914:SF13">
    <property type="entry name" value="CHITIN SYNTHASE"/>
    <property type="match status" value="1"/>
</dbReference>
<dbReference type="PROSITE" id="PS50255">
    <property type="entry name" value="CYTOCHROME_B5_2"/>
    <property type="match status" value="1"/>
</dbReference>
<feature type="transmembrane region" description="Helical" evidence="16">
    <location>
        <begin position="1624"/>
        <end position="1641"/>
    </location>
</feature>
<dbReference type="InterPro" id="IPR044880">
    <property type="entry name" value="NCX_ion-bd_dom_sf"/>
</dbReference>
<dbReference type="GO" id="GO:0016459">
    <property type="term" value="C:myosin complex"/>
    <property type="evidence" value="ECO:0007669"/>
    <property type="project" value="UniProtKB-KW"/>
</dbReference>
<keyword evidence="8 16" id="KW-1133">Transmembrane helix</keyword>
<keyword evidence="12" id="KW-0325">Glycoprotein</keyword>
<feature type="region of interest" description="Disordered" evidence="15">
    <location>
        <begin position="1"/>
        <end position="69"/>
    </location>
</feature>
<dbReference type="Gene3D" id="3.90.550.10">
    <property type="entry name" value="Spore Coat Polysaccharide Biosynthesis Protein SpsA, Chain A"/>
    <property type="match status" value="1"/>
</dbReference>
<dbReference type="InterPro" id="IPR027417">
    <property type="entry name" value="P-loop_NTPase"/>
</dbReference>
<dbReference type="InterPro" id="IPR001609">
    <property type="entry name" value="Myosin_head_motor_dom-like"/>
</dbReference>
<dbReference type="Gene3D" id="1.20.58.530">
    <property type="match status" value="1"/>
</dbReference>
<dbReference type="Gene3D" id="1.10.10.820">
    <property type="match status" value="1"/>
</dbReference>
<keyword evidence="21" id="KW-1185">Reference proteome</keyword>
<dbReference type="Pfam" id="PF00173">
    <property type="entry name" value="Cyt-b5"/>
    <property type="match status" value="1"/>
</dbReference>
<dbReference type="InterPro" id="IPR029044">
    <property type="entry name" value="Nucleotide-diphossugar_trans"/>
</dbReference>
<feature type="transmembrane region" description="Helical" evidence="16">
    <location>
        <begin position="2377"/>
        <end position="2400"/>
    </location>
</feature>
<dbReference type="PROSITE" id="PS51998">
    <property type="entry name" value="DEK_C"/>
    <property type="match status" value="1"/>
</dbReference>